<keyword evidence="5" id="KW-1185">Reference proteome</keyword>
<evidence type="ECO:0000313" key="5">
    <source>
        <dbReference type="Proteomes" id="UP000193884"/>
    </source>
</evidence>
<dbReference type="AlphaFoldDB" id="A0A1X3FP05"/>
<dbReference type="RefSeq" id="WP_085349542.1">
    <property type="nucleotide sequence ID" value="NZ_NAEX01000167.1"/>
</dbReference>
<feature type="signal peptide" evidence="1">
    <location>
        <begin position="1"/>
        <end position="22"/>
    </location>
</feature>
<dbReference type="Proteomes" id="UP000193553">
    <property type="component" value="Unassembled WGS sequence"/>
</dbReference>
<sequence length="77" mass="8519">MTKRTLAFSCAFIMLAVCNAHAAEKQMPIDFVGEWCSPEKDGNSTQYSLPSWALQEPDGKCTDILSVEKWGFTDSAI</sequence>
<protein>
    <submittedName>
        <fullName evidence="2">Uncharacterized protein</fullName>
    </submittedName>
</protein>
<organism evidence="2 4">
    <name type="scientific">Bradyrhizobium canariense</name>
    <dbReference type="NCBI Taxonomy" id="255045"/>
    <lineage>
        <taxon>Bacteria</taxon>
        <taxon>Pseudomonadati</taxon>
        <taxon>Pseudomonadota</taxon>
        <taxon>Alphaproteobacteria</taxon>
        <taxon>Hyphomicrobiales</taxon>
        <taxon>Nitrobacteraceae</taxon>
        <taxon>Bradyrhizobium</taxon>
    </lineage>
</organism>
<reference evidence="4 5" key="1">
    <citation type="submission" date="2017-03" db="EMBL/GenBank/DDBJ databases">
        <title>Whole genome sequences of fourteen strains of Bradyrhizobium canariense and one strain of Bradyrhizobium japonicum isolated from Lupinus (Papilionoideae: Genisteae) species in Algeria.</title>
        <authorList>
            <person name="Crovadore J."/>
            <person name="Chekireb D."/>
            <person name="Brachmann A."/>
            <person name="Chablais R."/>
            <person name="Cochard B."/>
            <person name="Lefort F."/>
        </authorList>
    </citation>
    <scope>NUCLEOTIDE SEQUENCE [LARGE SCALE GENOMIC DNA]</scope>
    <source>
        <strain evidence="2 4">UBMA195</strain>
        <strain evidence="3 5">UBMAN05</strain>
    </source>
</reference>
<gene>
    <name evidence="3" type="ORF">BST63_14845</name>
    <name evidence="2" type="ORF">BSZ18_14585</name>
</gene>
<dbReference type="Proteomes" id="UP000193884">
    <property type="component" value="Unassembled WGS sequence"/>
</dbReference>
<proteinExistence type="predicted"/>
<evidence type="ECO:0000313" key="3">
    <source>
        <dbReference type="EMBL" id="OSJ29192.1"/>
    </source>
</evidence>
<keyword evidence="1" id="KW-0732">Signal</keyword>
<comment type="caution">
    <text evidence="2">The sequence shown here is derived from an EMBL/GenBank/DDBJ whole genome shotgun (WGS) entry which is preliminary data.</text>
</comment>
<evidence type="ECO:0000313" key="2">
    <source>
        <dbReference type="EMBL" id="OSJ11374.1"/>
    </source>
</evidence>
<dbReference type="OrthoDB" id="8239677at2"/>
<evidence type="ECO:0000313" key="4">
    <source>
        <dbReference type="Proteomes" id="UP000193553"/>
    </source>
</evidence>
<feature type="chain" id="PRO_5011905836" evidence="1">
    <location>
        <begin position="23"/>
        <end position="77"/>
    </location>
</feature>
<name>A0A1X3FP05_9BRAD</name>
<accession>A0A1X3FP05</accession>
<evidence type="ECO:0000256" key="1">
    <source>
        <dbReference type="SAM" id="SignalP"/>
    </source>
</evidence>
<dbReference type="EMBL" id="NAFK01000158">
    <property type="protein sequence ID" value="OSJ29192.1"/>
    <property type="molecule type" value="Genomic_DNA"/>
</dbReference>
<dbReference type="EMBL" id="NAFI01000169">
    <property type="protein sequence ID" value="OSJ11374.1"/>
    <property type="molecule type" value="Genomic_DNA"/>
</dbReference>